<protein>
    <submittedName>
        <fullName evidence="1">DUF1413 domain-containing protein</fullName>
    </submittedName>
</protein>
<evidence type="ECO:0000313" key="1">
    <source>
        <dbReference type="EMBL" id="HDZ55395.1"/>
    </source>
</evidence>
<accession>A0A7V1FQI5</accession>
<dbReference type="AlphaFoldDB" id="A0A7V1FQI5"/>
<dbReference type="EMBL" id="DRFO01000012">
    <property type="protein sequence ID" value="HDZ55395.1"/>
    <property type="molecule type" value="Genomic_DNA"/>
</dbReference>
<dbReference type="Proteomes" id="UP000885703">
    <property type="component" value="Unassembled WGS sequence"/>
</dbReference>
<name>A0A7V1FQI5_9GAMM</name>
<comment type="caution">
    <text evidence="1">The sequence shown here is derived from an EMBL/GenBank/DDBJ whole genome shotgun (WGS) entry which is preliminary data.</text>
</comment>
<proteinExistence type="predicted"/>
<organism evidence="1">
    <name type="scientific">Halopseudomonas xinjiangensis</name>
    <dbReference type="NCBI Taxonomy" id="487184"/>
    <lineage>
        <taxon>Bacteria</taxon>
        <taxon>Pseudomonadati</taxon>
        <taxon>Pseudomonadota</taxon>
        <taxon>Gammaproteobacteria</taxon>
        <taxon>Pseudomonadales</taxon>
        <taxon>Pseudomonadaceae</taxon>
        <taxon>Halopseudomonas</taxon>
    </lineage>
</organism>
<gene>
    <name evidence="1" type="ORF">ENH64_02830</name>
</gene>
<dbReference type="Pfam" id="PF07205">
    <property type="entry name" value="DUF1413"/>
    <property type="match status" value="1"/>
</dbReference>
<dbReference type="InterPro" id="IPR010813">
    <property type="entry name" value="DUF1413"/>
</dbReference>
<reference evidence="1" key="1">
    <citation type="journal article" date="2020" name="mSystems">
        <title>Genome- and Community-Level Interaction Insights into Carbon Utilization and Element Cycling Functions of Hydrothermarchaeota in Hydrothermal Sediment.</title>
        <authorList>
            <person name="Zhou Z."/>
            <person name="Liu Y."/>
            <person name="Xu W."/>
            <person name="Pan J."/>
            <person name="Luo Z.H."/>
            <person name="Li M."/>
        </authorList>
    </citation>
    <scope>NUCLEOTIDE SEQUENCE [LARGE SCALE GENOMIC DNA]</scope>
    <source>
        <strain evidence="1">HyVt-324</strain>
    </source>
</reference>
<sequence length="133" mass="14664">MSKLQSHYTGDITMQIQINMQDDLVAALTARAVETNTTTEALIDELLREALHQPIAESTLVDNVLVAAVEGISLIESGKQFSLDDVIDQESWDGMTGGERKSLGKRFRKLVESQGIANWVDRTSGNKAIYVKL</sequence>